<evidence type="ECO:0000313" key="2">
    <source>
        <dbReference type="Proteomes" id="UP000694941"/>
    </source>
</evidence>
<protein>
    <submittedName>
        <fullName evidence="3">Uncharacterized protein LOC106471048</fullName>
    </submittedName>
</protein>
<keyword evidence="1" id="KW-0732">Signal</keyword>
<evidence type="ECO:0000256" key="1">
    <source>
        <dbReference type="SAM" id="SignalP"/>
    </source>
</evidence>
<sequence>MKTSLTILVVIILLSYTWHCDGSPIEGVDKSDADLVLEKAALSESLRDLFSDNPDSPLSRATDFIRELTDNIRFFVERVVGAVQNAVSGFRNSLDGARSEQNATSSLLTQGKNAPVYIDKINE</sequence>
<evidence type="ECO:0000313" key="3">
    <source>
        <dbReference type="RefSeq" id="XP_013787086.1"/>
    </source>
</evidence>
<dbReference type="GeneID" id="106471048"/>
<dbReference type="Proteomes" id="UP000694941">
    <property type="component" value="Unplaced"/>
</dbReference>
<proteinExistence type="predicted"/>
<organism evidence="2 3">
    <name type="scientific">Limulus polyphemus</name>
    <name type="common">Atlantic horseshoe crab</name>
    <dbReference type="NCBI Taxonomy" id="6850"/>
    <lineage>
        <taxon>Eukaryota</taxon>
        <taxon>Metazoa</taxon>
        <taxon>Ecdysozoa</taxon>
        <taxon>Arthropoda</taxon>
        <taxon>Chelicerata</taxon>
        <taxon>Merostomata</taxon>
        <taxon>Xiphosura</taxon>
        <taxon>Limulidae</taxon>
        <taxon>Limulus</taxon>
    </lineage>
</organism>
<reference evidence="3" key="1">
    <citation type="submission" date="2025-08" db="UniProtKB">
        <authorList>
            <consortium name="RefSeq"/>
        </authorList>
    </citation>
    <scope>IDENTIFICATION</scope>
    <source>
        <tissue evidence="3">Muscle</tissue>
    </source>
</reference>
<feature type="chain" id="PRO_5045747023" evidence="1">
    <location>
        <begin position="23"/>
        <end position="123"/>
    </location>
</feature>
<dbReference type="RefSeq" id="XP_013787086.1">
    <property type="nucleotide sequence ID" value="XM_013931632.2"/>
</dbReference>
<feature type="signal peptide" evidence="1">
    <location>
        <begin position="1"/>
        <end position="22"/>
    </location>
</feature>
<accession>A0ABM1BR69</accession>
<gene>
    <name evidence="3" type="primary">LOC106471048</name>
</gene>
<name>A0ABM1BR69_LIMPO</name>
<keyword evidence="2" id="KW-1185">Reference proteome</keyword>